<reference evidence="1" key="1">
    <citation type="journal article" date="2019" name="Sci. Rep.">
        <title>Draft genome of Tanacetum cinerariifolium, the natural source of mosquito coil.</title>
        <authorList>
            <person name="Yamashiro T."/>
            <person name="Shiraishi A."/>
            <person name="Satake H."/>
            <person name="Nakayama K."/>
        </authorList>
    </citation>
    <scope>NUCLEOTIDE SEQUENCE</scope>
</reference>
<accession>A0A699QID0</accession>
<comment type="caution">
    <text evidence="1">The sequence shown here is derived from an EMBL/GenBank/DDBJ whole genome shotgun (WGS) entry which is preliminary data.</text>
</comment>
<dbReference type="EMBL" id="BKCJ011014808">
    <property type="protein sequence ID" value="GFC67274.1"/>
    <property type="molecule type" value="Genomic_DNA"/>
</dbReference>
<organism evidence="1">
    <name type="scientific">Tanacetum cinerariifolium</name>
    <name type="common">Dalmatian daisy</name>
    <name type="synonym">Chrysanthemum cinerariifolium</name>
    <dbReference type="NCBI Taxonomy" id="118510"/>
    <lineage>
        <taxon>Eukaryota</taxon>
        <taxon>Viridiplantae</taxon>
        <taxon>Streptophyta</taxon>
        <taxon>Embryophyta</taxon>
        <taxon>Tracheophyta</taxon>
        <taxon>Spermatophyta</taxon>
        <taxon>Magnoliopsida</taxon>
        <taxon>eudicotyledons</taxon>
        <taxon>Gunneridae</taxon>
        <taxon>Pentapetalae</taxon>
        <taxon>asterids</taxon>
        <taxon>campanulids</taxon>
        <taxon>Asterales</taxon>
        <taxon>Asteraceae</taxon>
        <taxon>Asteroideae</taxon>
        <taxon>Anthemideae</taxon>
        <taxon>Anthemidinae</taxon>
        <taxon>Tanacetum</taxon>
    </lineage>
</organism>
<sequence length="45" mass="4734">MLVLCGEDDGESWVRWRVDGRVGKVAGKGAGFELGRSGKVVGSRG</sequence>
<feature type="non-terminal residue" evidence="1">
    <location>
        <position position="45"/>
    </location>
</feature>
<dbReference type="AlphaFoldDB" id="A0A699QID0"/>
<protein>
    <submittedName>
        <fullName evidence="1">Uncharacterized protein</fullName>
    </submittedName>
</protein>
<name>A0A699QID0_TANCI</name>
<evidence type="ECO:0000313" key="1">
    <source>
        <dbReference type="EMBL" id="GFC67274.1"/>
    </source>
</evidence>
<proteinExistence type="predicted"/>
<gene>
    <name evidence="1" type="ORF">Tci_839244</name>
</gene>